<evidence type="ECO:0000313" key="2">
    <source>
        <dbReference type="EMBL" id="SFI96781.1"/>
    </source>
</evidence>
<proteinExistence type="predicted"/>
<evidence type="ECO:0000256" key="1">
    <source>
        <dbReference type="SAM" id="MobiDB-lite"/>
    </source>
</evidence>
<dbReference type="Proteomes" id="UP000182829">
    <property type="component" value="Unassembled WGS sequence"/>
</dbReference>
<gene>
    <name evidence="2" type="ORF">SAMN05443661_110165</name>
</gene>
<accession>A0A1I3MIP5</accession>
<reference evidence="2 3" key="1">
    <citation type="submission" date="2016-10" db="EMBL/GenBank/DDBJ databases">
        <authorList>
            <person name="de Groot N.N."/>
        </authorList>
    </citation>
    <scope>NUCLEOTIDE SEQUENCE [LARGE SCALE GENOMIC DNA]</scope>
    <source>
        <strain evidence="2 3">SP2</strain>
    </source>
</reference>
<feature type="compositionally biased region" description="Basic residues" evidence="1">
    <location>
        <begin position="190"/>
        <end position="199"/>
    </location>
</feature>
<name>A0A1I3MIP5_9EURY</name>
<dbReference type="EMBL" id="FORO01000010">
    <property type="protein sequence ID" value="SFI96781.1"/>
    <property type="molecule type" value="Genomic_DNA"/>
</dbReference>
<sequence length="211" mass="22828">MGAPGPVWEACAESRRGSGRPVESCPADLPGWQSRDGVRPETVQSPSARQGRGDAGPHRGQSVKCHCHVLLEVTIAQAIPLVGIRWVSSTVAAVARPPAVVHAFERECFCVIHRCYRGWMFARPVTIVVPSASTTISSLGLLQVGFHRTSSTTPWTSRPANSSSTGCPLLIDWTVIVSYGLASRRPLSRPRRLRCRSSRTPRGTSGGRPRV</sequence>
<feature type="region of interest" description="Disordered" evidence="1">
    <location>
        <begin position="190"/>
        <end position="211"/>
    </location>
</feature>
<feature type="region of interest" description="Disordered" evidence="1">
    <location>
        <begin position="1"/>
        <end position="60"/>
    </location>
</feature>
<protein>
    <submittedName>
        <fullName evidence="2">Uncharacterized protein</fullName>
    </submittedName>
</protein>
<organism evidence="2 3">
    <name type="scientific">Natronobacterium gregoryi</name>
    <dbReference type="NCBI Taxonomy" id="44930"/>
    <lineage>
        <taxon>Archaea</taxon>
        <taxon>Methanobacteriati</taxon>
        <taxon>Methanobacteriota</taxon>
        <taxon>Stenosarchaea group</taxon>
        <taxon>Halobacteria</taxon>
        <taxon>Halobacteriales</taxon>
        <taxon>Natrialbaceae</taxon>
        <taxon>Natronobacterium</taxon>
    </lineage>
</organism>
<evidence type="ECO:0000313" key="3">
    <source>
        <dbReference type="Proteomes" id="UP000182829"/>
    </source>
</evidence>
<dbReference type="AlphaFoldDB" id="A0A1I3MIP5"/>